<feature type="compositionally biased region" description="Low complexity" evidence="1">
    <location>
        <begin position="779"/>
        <end position="803"/>
    </location>
</feature>
<feature type="compositionally biased region" description="Acidic residues" evidence="1">
    <location>
        <begin position="534"/>
        <end position="551"/>
    </location>
</feature>
<dbReference type="AlphaFoldDB" id="A0AAW0AMI9"/>
<feature type="region of interest" description="Disordered" evidence="1">
    <location>
        <begin position="506"/>
        <end position="578"/>
    </location>
</feature>
<name>A0AAW0AMI9_9AGAR</name>
<dbReference type="EMBL" id="JAWWNJ010000058">
    <property type="protein sequence ID" value="KAK7013927.1"/>
    <property type="molecule type" value="Genomic_DNA"/>
</dbReference>
<feature type="compositionally biased region" description="Low complexity" evidence="1">
    <location>
        <begin position="734"/>
        <end position="771"/>
    </location>
</feature>
<feature type="compositionally biased region" description="Low complexity" evidence="1">
    <location>
        <begin position="867"/>
        <end position="878"/>
    </location>
</feature>
<keyword evidence="3" id="KW-1185">Reference proteome</keyword>
<reference evidence="2 3" key="1">
    <citation type="journal article" date="2024" name="J Genomics">
        <title>Draft genome sequencing and assembly of Favolaschia claudopus CIRM-BRFM 2984 isolated from oak limbs.</title>
        <authorList>
            <person name="Navarro D."/>
            <person name="Drula E."/>
            <person name="Chaduli D."/>
            <person name="Cazenave R."/>
            <person name="Ahrendt S."/>
            <person name="Wang J."/>
            <person name="Lipzen A."/>
            <person name="Daum C."/>
            <person name="Barry K."/>
            <person name="Grigoriev I.V."/>
            <person name="Favel A."/>
            <person name="Rosso M.N."/>
            <person name="Martin F."/>
        </authorList>
    </citation>
    <scope>NUCLEOTIDE SEQUENCE [LARGE SCALE GENOMIC DNA]</scope>
    <source>
        <strain evidence="2 3">CIRM-BRFM 2984</strain>
    </source>
</reference>
<feature type="compositionally biased region" description="Acidic residues" evidence="1">
    <location>
        <begin position="923"/>
        <end position="948"/>
    </location>
</feature>
<protein>
    <submittedName>
        <fullName evidence="2">Uncharacterized protein</fullName>
    </submittedName>
</protein>
<feature type="region of interest" description="Disordered" evidence="1">
    <location>
        <begin position="310"/>
        <end position="372"/>
    </location>
</feature>
<sequence length="948" mass="103560">MATTKPAAKKRGSPGDFIGKRNDFLRAWIPEYTEASKKKSFDGLWDRIFNQYWSNFHWSVPLPQEIDGDIHIDTSKTWVMPQEVKETLTEAEIAARATTKDEVQKKIKAWFNHRRGHMGLAGHPWKKFLKSLRTPDTPPPKRLSDQQYYMTQKAYADKVTKKFKEDHPNAHRDQRLALRCDVAKELLEAEPQDVQDRIHAEAEKKHADALQAYQAAVAGAPPMTEEERELARARLTEMMTPLLSAIAEFTNYELVLLAGRAVTEPQPDVLVKVISAKTPGATGKVFADWDTIRYKLFAETFSRFVWETRESAPTDAEGSEPAPTDADKGDAAQTEQEGHPVPPPSNPVTPQTLESSQRPSTPPPASPPASNVVVATDFESPVRRKLAAMPPNEREAYEAALKGMSSLELSNATAEATEKERQLEAQEGQGKDSDAPQQDPFEGMQIFSPLRRRTFALAEKSGDLELEIDKLRWLSAYEIERENNVARNYELLDKLKVGNVSSILGVKRGRKPAQGGNRKRGRKDGGKGGRHSDDGDEGDDEDEEDDEEGETEGEHDKVNVPPAERPKRSLPAKRASTGQEWFDKAVKQLAEGNVYGPVWEEVVGLWRSREEAKGFISPTKGFSAKHRPQQIGAWIQRARTGKPVIKNVEAFAEQWGLWWYDINPPSRKTKNPLELTKTSGPLAALDVPGVNGFLSILISLLWWRKMLEVESREWRIAVQDVKWVLQQLSGPVASTSSARAPASSSSSTPSSSSFSSSTPSSSSDPSLSSTPAPGPPSTPSVSSTSTGSTAPPSPAQPSTTSALPAAISGDASMLTVSATDDGGIVSPPDSHAPVPDLNGPAPMSDGPPSGNAAASYQRPRARPNWRNASSSSTPANNAGIPATASIIMEPVAPSSGPPAEMEVGDSDRDAQREALLARGFTAEEADEVMGDPEADEDMEKEDLMDEDA</sequence>
<organism evidence="2 3">
    <name type="scientific">Favolaschia claudopus</name>
    <dbReference type="NCBI Taxonomy" id="2862362"/>
    <lineage>
        <taxon>Eukaryota</taxon>
        <taxon>Fungi</taxon>
        <taxon>Dikarya</taxon>
        <taxon>Basidiomycota</taxon>
        <taxon>Agaricomycotina</taxon>
        <taxon>Agaricomycetes</taxon>
        <taxon>Agaricomycetidae</taxon>
        <taxon>Agaricales</taxon>
        <taxon>Marasmiineae</taxon>
        <taxon>Mycenaceae</taxon>
        <taxon>Favolaschia</taxon>
    </lineage>
</organism>
<feature type="region of interest" description="Disordered" evidence="1">
    <location>
        <begin position="817"/>
        <end position="948"/>
    </location>
</feature>
<proteinExistence type="predicted"/>
<evidence type="ECO:0000313" key="3">
    <source>
        <dbReference type="Proteomes" id="UP001362999"/>
    </source>
</evidence>
<feature type="compositionally biased region" description="Basic residues" evidence="1">
    <location>
        <begin position="507"/>
        <end position="522"/>
    </location>
</feature>
<evidence type="ECO:0000256" key="1">
    <source>
        <dbReference type="SAM" id="MobiDB-lite"/>
    </source>
</evidence>
<evidence type="ECO:0000313" key="2">
    <source>
        <dbReference type="EMBL" id="KAK7013927.1"/>
    </source>
</evidence>
<accession>A0AAW0AMI9</accession>
<comment type="caution">
    <text evidence="2">The sequence shown here is derived from an EMBL/GenBank/DDBJ whole genome shotgun (WGS) entry which is preliminary data.</text>
</comment>
<feature type="region of interest" description="Disordered" evidence="1">
    <location>
        <begin position="734"/>
        <end position="803"/>
    </location>
</feature>
<gene>
    <name evidence="2" type="ORF">R3P38DRAFT_3206497</name>
</gene>
<dbReference type="Proteomes" id="UP001362999">
    <property type="component" value="Unassembled WGS sequence"/>
</dbReference>
<feature type="region of interest" description="Disordered" evidence="1">
    <location>
        <begin position="411"/>
        <end position="441"/>
    </location>
</feature>
<feature type="compositionally biased region" description="Basic and acidic residues" evidence="1">
    <location>
        <begin position="523"/>
        <end position="533"/>
    </location>
</feature>
<feature type="compositionally biased region" description="Basic and acidic residues" evidence="1">
    <location>
        <begin position="416"/>
        <end position="434"/>
    </location>
</feature>